<accession>A0A2N8TIP7</accession>
<name>A0A2N8TIP7_9ACTN</name>
<protein>
    <submittedName>
        <fullName evidence="1">Uncharacterized protein</fullName>
    </submittedName>
</protein>
<comment type="caution">
    <text evidence="1">The sequence shown here is derived from an EMBL/GenBank/DDBJ whole genome shotgun (WGS) entry which is preliminary data.</text>
</comment>
<sequence length="240" mass="27528">MVVNYDLDQLRVGENRVVVGRRDGFDIQDRDIAPGDGWCRALYAPECAWPRGADLCVRVQWFPDREVGSDSDARLEAVTTGLRSLDYVVERAGRPFDPEQDLEANLLVYRMEPGKTPPQRSDDAWAYVQPPRTYKWPEISPRELIERWMRKAKAARTGNNLVVWDTESALWPPEASFCTHVRWWPAPDTSSAEIYEGLREFASIVQDADYRTRLQERPIPDAVETVDLLVYREADSTTPA</sequence>
<evidence type="ECO:0000313" key="2">
    <source>
        <dbReference type="Proteomes" id="UP000235943"/>
    </source>
</evidence>
<keyword evidence="2" id="KW-1185">Reference proteome</keyword>
<dbReference type="EMBL" id="POUC01000268">
    <property type="protein sequence ID" value="PNG18886.1"/>
    <property type="molecule type" value="Genomic_DNA"/>
</dbReference>
<organism evidence="1 2">
    <name type="scientific">Streptomyces cahuitamycinicus</name>
    <dbReference type="NCBI Taxonomy" id="2070367"/>
    <lineage>
        <taxon>Bacteria</taxon>
        <taxon>Bacillati</taxon>
        <taxon>Actinomycetota</taxon>
        <taxon>Actinomycetes</taxon>
        <taxon>Kitasatosporales</taxon>
        <taxon>Streptomycetaceae</taxon>
        <taxon>Streptomyces</taxon>
    </lineage>
</organism>
<proteinExistence type="predicted"/>
<gene>
    <name evidence="1" type="ORF">C1J00_28685</name>
</gene>
<dbReference type="AlphaFoldDB" id="A0A2N8TIP7"/>
<evidence type="ECO:0000313" key="1">
    <source>
        <dbReference type="EMBL" id="PNG18886.1"/>
    </source>
</evidence>
<dbReference type="Proteomes" id="UP000235943">
    <property type="component" value="Unassembled WGS sequence"/>
</dbReference>
<reference evidence="1 2" key="1">
    <citation type="submission" date="2018-01" db="EMBL/GenBank/DDBJ databases">
        <title>Draft genome sequence of Streptomyces sp. 13K301.</title>
        <authorList>
            <person name="Sahin N."/>
            <person name="Saygin H."/>
            <person name="Ay H."/>
        </authorList>
    </citation>
    <scope>NUCLEOTIDE SEQUENCE [LARGE SCALE GENOMIC DNA]</scope>
    <source>
        <strain evidence="1 2">13K301</strain>
    </source>
</reference>